<evidence type="ECO:0000256" key="2">
    <source>
        <dbReference type="ARBA" id="ARBA00012418"/>
    </source>
</evidence>
<dbReference type="GO" id="GO:0003899">
    <property type="term" value="F:DNA-directed RNA polymerase activity"/>
    <property type="evidence" value="ECO:0007669"/>
    <property type="project" value="UniProtKB-EC"/>
</dbReference>
<dbReference type="SUPFAM" id="SSF64484">
    <property type="entry name" value="beta and beta-prime subunits of DNA dependent RNA-polymerase"/>
    <property type="match status" value="1"/>
</dbReference>
<gene>
    <name evidence="7" type="ORF">Lalb_Chr07g0192501</name>
</gene>
<dbReference type="AlphaFoldDB" id="A0A6A4QCF2"/>
<keyword evidence="3 7" id="KW-0240">DNA-directed RNA polymerase</keyword>
<evidence type="ECO:0000313" key="8">
    <source>
        <dbReference type="Proteomes" id="UP000447434"/>
    </source>
</evidence>
<dbReference type="GO" id="GO:0000428">
    <property type="term" value="C:DNA-directed RNA polymerase complex"/>
    <property type="evidence" value="ECO:0007669"/>
    <property type="project" value="UniProtKB-KW"/>
</dbReference>
<evidence type="ECO:0000256" key="1">
    <source>
        <dbReference type="ARBA" id="ARBA00006835"/>
    </source>
</evidence>
<dbReference type="EMBL" id="WOCE01000007">
    <property type="protein sequence ID" value="KAE9610954.1"/>
    <property type="molecule type" value="Genomic_DNA"/>
</dbReference>
<name>A0A6A4QCF2_LUPAL</name>
<dbReference type="InterPro" id="IPR015712">
    <property type="entry name" value="DNA-dir_RNA_pol_su2"/>
</dbReference>
<organism evidence="7 8">
    <name type="scientific">Lupinus albus</name>
    <name type="common">White lupine</name>
    <name type="synonym">Lupinus termis</name>
    <dbReference type="NCBI Taxonomy" id="3870"/>
    <lineage>
        <taxon>Eukaryota</taxon>
        <taxon>Viridiplantae</taxon>
        <taxon>Streptophyta</taxon>
        <taxon>Embryophyta</taxon>
        <taxon>Tracheophyta</taxon>
        <taxon>Spermatophyta</taxon>
        <taxon>Magnoliopsida</taxon>
        <taxon>eudicotyledons</taxon>
        <taxon>Gunneridae</taxon>
        <taxon>Pentapetalae</taxon>
        <taxon>rosids</taxon>
        <taxon>fabids</taxon>
        <taxon>Fabales</taxon>
        <taxon>Fabaceae</taxon>
        <taxon>Papilionoideae</taxon>
        <taxon>50 kb inversion clade</taxon>
        <taxon>genistoids sensu lato</taxon>
        <taxon>core genistoids</taxon>
        <taxon>Genisteae</taxon>
        <taxon>Lupinus</taxon>
    </lineage>
</organism>
<dbReference type="GO" id="GO:0006351">
    <property type="term" value="P:DNA-templated transcription"/>
    <property type="evidence" value="ECO:0007669"/>
    <property type="project" value="InterPro"/>
</dbReference>
<accession>A0A6A4QCF2</accession>
<comment type="similarity">
    <text evidence="1">Belongs to the RNA polymerase beta chain family.</text>
</comment>
<keyword evidence="5" id="KW-0548">Nucleotidyltransferase</keyword>
<dbReference type="EC" id="2.7.7.6" evidence="2"/>
<evidence type="ECO:0000256" key="6">
    <source>
        <dbReference type="ARBA" id="ARBA00023163"/>
    </source>
</evidence>
<dbReference type="PANTHER" id="PTHR20856">
    <property type="entry name" value="DNA-DIRECTED RNA POLYMERASE I SUBUNIT 2"/>
    <property type="match status" value="1"/>
</dbReference>
<proteinExistence type="inferred from homology"/>
<comment type="caution">
    <text evidence="7">The sequence shown here is derived from an EMBL/GenBank/DDBJ whole genome shotgun (WGS) entry which is preliminary data.</text>
</comment>
<dbReference type="OrthoDB" id="998992at2759"/>
<evidence type="ECO:0000256" key="3">
    <source>
        <dbReference type="ARBA" id="ARBA00022478"/>
    </source>
</evidence>
<sequence length="148" mass="16701">MVATGNSSALNRRMREEQIVPTRYRQEFLTIAWEEVHLGIPLSRSERCIVGNRLEHQVALDLEITVIAEYEGKIIYTDTDNIILLGNGDTLSIPLVMYERSNKNTCMHKKPQVQRGKCIKKGQILADGAATVGRELAFGKNILVDYMP</sequence>
<keyword evidence="8" id="KW-1185">Reference proteome</keyword>
<evidence type="ECO:0000256" key="4">
    <source>
        <dbReference type="ARBA" id="ARBA00022679"/>
    </source>
</evidence>
<evidence type="ECO:0000313" key="7">
    <source>
        <dbReference type="EMBL" id="KAE9610954.1"/>
    </source>
</evidence>
<dbReference type="Gene3D" id="2.40.50.100">
    <property type="match status" value="1"/>
</dbReference>
<keyword evidence="6" id="KW-0804">Transcription</keyword>
<dbReference type="Proteomes" id="UP000447434">
    <property type="component" value="Chromosome 7"/>
</dbReference>
<dbReference type="Gene3D" id="3.90.1100.10">
    <property type="match status" value="1"/>
</dbReference>
<keyword evidence="4" id="KW-0808">Transferase</keyword>
<reference evidence="8" key="1">
    <citation type="journal article" date="2020" name="Nat. Commun.">
        <title>Genome sequence of the cluster root forming white lupin.</title>
        <authorList>
            <person name="Hufnagel B."/>
            <person name="Marques A."/>
            <person name="Soriano A."/>
            <person name="Marques L."/>
            <person name="Divol F."/>
            <person name="Doumas P."/>
            <person name="Sallet E."/>
            <person name="Mancinotti D."/>
            <person name="Carrere S."/>
            <person name="Marande W."/>
            <person name="Arribat S."/>
            <person name="Keller J."/>
            <person name="Huneau C."/>
            <person name="Blein T."/>
            <person name="Aime D."/>
            <person name="Laguerre M."/>
            <person name="Taylor J."/>
            <person name="Schubert V."/>
            <person name="Nelson M."/>
            <person name="Geu-Flores F."/>
            <person name="Crespi M."/>
            <person name="Gallardo-Guerrero K."/>
            <person name="Delaux P.-M."/>
            <person name="Salse J."/>
            <person name="Berges H."/>
            <person name="Guyot R."/>
            <person name="Gouzy J."/>
            <person name="Peret B."/>
        </authorList>
    </citation>
    <scope>NUCLEOTIDE SEQUENCE [LARGE SCALE GENOMIC DNA]</scope>
    <source>
        <strain evidence="8">cv. Amiga</strain>
    </source>
</reference>
<protein>
    <recommendedName>
        <fullName evidence="2">DNA-directed RNA polymerase</fullName>
        <ecNumber evidence="2">2.7.7.6</ecNumber>
    </recommendedName>
</protein>
<dbReference type="GO" id="GO:0032549">
    <property type="term" value="F:ribonucleoside binding"/>
    <property type="evidence" value="ECO:0007669"/>
    <property type="project" value="InterPro"/>
</dbReference>
<evidence type="ECO:0000256" key="5">
    <source>
        <dbReference type="ARBA" id="ARBA00022695"/>
    </source>
</evidence>